<proteinExistence type="predicted"/>
<dbReference type="Proteomes" id="UP000824037">
    <property type="component" value="Unassembled WGS sequence"/>
</dbReference>
<dbReference type="AlphaFoldDB" id="A0A9D2EDZ3"/>
<dbReference type="EMBL" id="DXBY01000121">
    <property type="protein sequence ID" value="HIZ35522.1"/>
    <property type="molecule type" value="Genomic_DNA"/>
</dbReference>
<protein>
    <submittedName>
        <fullName evidence="1">Ig-like domain repeat protein</fullName>
    </submittedName>
</protein>
<evidence type="ECO:0000313" key="1">
    <source>
        <dbReference type="EMBL" id="HIZ35522.1"/>
    </source>
</evidence>
<dbReference type="GO" id="GO:0005975">
    <property type="term" value="P:carbohydrate metabolic process"/>
    <property type="evidence" value="ECO:0007669"/>
    <property type="project" value="UniProtKB-ARBA"/>
</dbReference>
<dbReference type="InterPro" id="IPR013783">
    <property type="entry name" value="Ig-like_fold"/>
</dbReference>
<dbReference type="Gene3D" id="2.60.40.10">
    <property type="entry name" value="Immunoglobulins"/>
    <property type="match status" value="2"/>
</dbReference>
<name>A0A9D2EDZ3_9MICO</name>
<accession>A0A9D2EDZ3</accession>
<feature type="non-terminal residue" evidence="1">
    <location>
        <position position="288"/>
    </location>
</feature>
<reference evidence="1" key="1">
    <citation type="journal article" date="2021" name="PeerJ">
        <title>Extensive microbial diversity within the chicken gut microbiome revealed by metagenomics and culture.</title>
        <authorList>
            <person name="Gilroy R."/>
            <person name="Ravi A."/>
            <person name="Getino M."/>
            <person name="Pursley I."/>
            <person name="Horton D.L."/>
            <person name="Alikhan N.F."/>
            <person name="Baker D."/>
            <person name="Gharbi K."/>
            <person name="Hall N."/>
            <person name="Watson M."/>
            <person name="Adriaenssens E.M."/>
            <person name="Foster-Nyarko E."/>
            <person name="Jarju S."/>
            <person name="Secka A."/>
            <person name="Antonio M."/>
            <person name="Oren A."/>
            <person name="Chaudhuri R.R."/>
            <person name="La Ragione R."/>
            <person name="Hildebrand F."/>
            <person name="Pallen M.J."/>
        </authorList>
    </citation>
    <scope>NUCLEOTIDE SEQUENCE</scope>
    <source>
        <strain evidence="1">ChiGjej4B4-7305</strain>
    </source>
</reference>
<comment type="caution">
    <text evidence="1">The sequence shown here is derived from an EMBL/GenBank/DDBJ whole genome shotgun (WGS) entry which is preliminary data.</text>
</comment>
<reference evidence="1" key="2">
    <citation type="submission" date="2021-04" db="EMBL/GenBank/DDBJ databases">
        <authorList>
            <person name="Gilroy R."/>
        </authorList>
    </citation>
    <scope>NUCLEOTIDE SEQUENCE</scope>
    <source>
        <strain evidence="1">ChiGjej4B4-7305</strain>
    </source>
</reference>
<evidence type="ECO:0000313" key="2">
    <source>
        <dbReference type="Proteomes" id="UP000824037"/>
    </source>
</evidence>
<gene>
    <name evidence="1" type="ORF">H9815_07065</name>
</gene>
<organism evidence="1 2">
    <name type="scientific">Candidatus Ruania gallistercoris</name>
    <dbReference type="NCBI Taxonomy" id="2838746"/>
    <lineage>
        <taxon>Bacteria</taxon>
        <taxon>Bacillati</taxon>
        <taxon>Actinomycetota</taxon>
        <taxon>Actinomycetes</taxon>
        <taxon>Micrococcales</taxon>
        <taxon>Ruaniaceae</taxon>
        <taxon>Ruania</taxon>
    </lineage>
</organism>
<sequence>MSVPEKRHRIATPAKVVGSISGAIAASLILVPGAQAVTVPQAPAHPAIVATDNGETPAAVETVVHVQDAEMVYGSTGELQATVETADGDAVTSGEVTFLLNGRTVSADVIDGAAIVPVTTEDFGSEHGYPLNHGGYWFRASYAGEGHTESEASAKLQVVQADPALEATITPEIEAGETVTIEGRVTAQPDHEGLPQGSLQLLVDGAETGEPVRVGDDGSFSIEFTAPETWEPGEHTVELVLPARGNFTAGSFTLTTTVVPSVTETVVRVQDAEMVYGSTGELQATVET</sequence>